<evidence type="ECO:0000313" key="14">
    <source>
        <dbReference type="Ensembl" id="ENSPKIP00000027971.1"/>
    </source>
</evidence>
<keyword evidence="11" id="KW-0449">Lipoprotein</keyword>
<dbReference type="GO" id="GO:0005886">
    <property type="term" value="C:plasma membrane"/>
    <property type="evidence" value="ECO:0007669"/>
    <property type="project" value="UniProtKB-SubCell"/>
</dbReference>
<accession>A0A3B3SDA8</accession>
<evidence type="ECO:0000256" key="1">
    <source>
        <dbReference type="ARBA" id="ARBA00004496"/>
    </source>
</evidence>
<evidence type="ECO:0000256" key="7">
    <source>
        <dbReference type="ARBA" id="ARBA00022590"/>
    </source>
</evidence>
<dbReference type="GO" id="GO:0005737">
    <property type="term" value="C:cytoplasm"/>
    <property type="evidence" value="ECO:0007669"/>
    <property type="project" value="UniProtKB-SubCell"/>
</dbReference>
<dbReference type="InterPro" id="IPR042377">
    <property type="entry name" value="GSDME"/>
</dbReference>
<keyword evidence="4" id="KW-1134">Transmembrane beta strand</keyword>
<dbReference type="STRING" id="1676925.ENSPKIP00000027971"/>
<evidence type="ECO:0000256" key="3">
    <source>
        <dbReference type="ARBA" id="ARBA00009279"/>
    </source>
</evidence>
<protein>
    <submittedName>
        <fullName evidence="14">Gasdermin Eb</fullName>
    </submittedName>
</protein>
<reference evidence="14" key="1">
    <citation type="submission" date="2025-08" db="UniProtKB">
        <authorList>
            <consortium name="Ensembl"/>
        </authorList>
    </citation>
    <scope>IDENTIFICATION</scope>
</reference>
<evidence type="ECO:0000256" key="10">
    <source>
        <dbReference type="ARBA" id="ARBA00023139"/>
    </source>
</evidence>
<comment type="similarity">
    <text evidence="3">Belongs to the gasdermin family.</text>
</comment>
<evidence type="ECO:0000256" key="2">
    <source>
        <dbReference type="ARBA" id="ARBA00004651"/>
    </source>
</evidence>
<dbReference type="Pfam" id="PF04598">
    <property type="entry name" value="Gasdermin"/>
    <property type="match status" value="1"/>
</dbReference>
<evidence type="ECO:0000259" key="13">
    <source>
        <dbReference type="Pfam" id="PF17708"/>
    </source>
</evidence>
<dbReference type="GeneTree" id="ENSGT00940000155880"/>
<keyword evidence="8" id="KW-0812">Transmembrane</keyword>
<dbReference type="InterPro" id="IPR041263">
    <property type="entry name" value="Gasdermin_PUB"/>
</dbReference>
<reference evidence="14" key="2">
    <citation type="submission" date="2025-09" db="UniProtKB">
        <authorList>
            <consortium name="Ensembl"/>
        </authorList>
    </citation>
    <scope>IDENTIFICATION</scope>
</reference>
<evidence type="ECO:0000259" key="12">
    <source>
        <dbReference type="Pfam" id="PF04598"/>
    </source>
</evidence>
<keyword evidence="5" id="KW-1003">Cell membrane</keyword>
<keyword evidence="10" id="KW-0564">Palmitate</keyword>
<organism evidence="14 15">
    <name type="scientific">Paramormyrops kingsleyae</name>
    <dbReference type="NCBI Taxonomy" id="1676925"/>
    <lineage>
        <taxon>Eukaryota</taxon>
        <taxon>Metazoa</taxon>
        <taxon>Chordata</taxon>
        <taxon>Craniata</taxon>
        <taxon>Vertebrata</taxon>
        <taxon>Euteleostomi</taxon>
        <taxon>Actinopterygii</taxon>
        <taxon>Neopterygii</taxon>
        <taxon>Teleostei</taxon>
        <taxon>Osteoglossocephala</taxon>
        <taxon>Osteoglossomorpha</taxon>
        <taxon>Osteoglossiformes</taxon>
        <taxon>Mormyridae</taxon>
        <taxon>Paramormyrops</taxon>
    </lineage>
</organism>
<name>A0A3B3SDA8_9TELE</name>
<dbReference type="PANTHER" id="PTHR15207">
    <property type="entry name" value="NONSYNDROMIC HEARING IMPAIRMENT PROTEIN"/>
    <property type="match status" value="1"/>
</dbReference>
<keyword evidence="7" id="KW-1210">Necrosis</keyword>
<proteinExistence type="inferred from homology"/>
<evidence type="ECO:0000256" key="11">
    <source>
        <dbReference type="ARBA" id="ARBA00023288"/>
    </source>
</evidence>
<evidence type="ECO:0000313" key="15">
    <source>
        <dbReference type="Proteomes" id="UP000261540"/>
    </source>
</evidence>
<keyword evidence="6" id="KW-0963">Cytoplasm</keyword>
<feature type="domain" description="Gasdermin pore forming" evidence="12">
    <location>
        <begin position="1"/>
        <end position="245"/>
    </location>
</feature>
<dbReference type="PANTHER" id="PTHR15207:SF3">
    <property type="entry name" value="DEAFNESS, AUTOSOMAL DOMINANT 5-RELATED"/>
    <property type="match status" value="1"/>
</dbReference>
<dbReference type="AlphaFoldDB" id="A0A3B3SDA8"/>
<comment type="subcellular location">
    <subcellularLocation>
        <location evidence="2">Cell membrane</location>
        <topology evidence="2">Multi-pass membrane protein</topology>
    </subcellularLocation>
    <subcellularLocation>
        <location evidence="1">Cytoplasm</location>
    </subcellularLocation>
</comment>
<evidence type="ECO:0000256" key="4">
    <source>
        <dbReference type="ARBA" id="ARBA00022452"/>
    </source>
</evidence>
<feature type="domain" description="Gasdermin PUB" evidence="13">
    <location>
        <begin position="276"/>
        <end position="448"/>
    </location>
</feature>
<sequence>MFAKATRKFVREIDPDGCLIPVSRLNDSDKLLLLSIVVKSKPVWFWKPPKYIPSDFTLSDVLLGDKEIKADAQESEFLKYEGMYGDIKIGKLDAEVSPVNLNLEGETSSMLQSSFGTLKKQEVDVQKLLEESKDRLMNLEHCLIKQIREQQKEAFGVVKERILTTEQCTIYEQVQEQGDCATALGFRKHKIQVSVKNSGSLYMDSKVSLEIPPQTVLAYSIIELEVKAHGKYDLCLLPQVQGGFEVDSSSGARVAAGGPTAEEFKDPQNPEGAALQVLLKELKGLNVHFQQLAVIPAHIRCRLFEFLKEMVLDRAAITWLGDVLDRHHRGEVIGWGQLEEGLPLKRTAQSVVDLLKGEGETAGEVSGSSPLLAVHMLVSAIEEMTDAALAAIGDCCTPSVLQVLQHLVESFEEGDEGQVKDEGLATLLGDGAFQSAAWLCRHCRVTLHGEGGAVRGDVGQSPGFGPLVLCIVVRGLACLSAP</sequence>
<dbReference type="OrthoDB" id="8815334at2759"/>
<dbReference type="Pfam" id="PF17708">
    <property type="entry name" value="Gasdermin_C"/>
    <property type="match status" value="1"/>
</dbReference>
<evidence type="ECO:0000256" key="9">
    <source>
        <dbReference type="ARBA" id="ARBA00023136"/>
    </source>
</evidence>
<evidence type="ECO:0000256" key="5">
    <source>
        <dbReference type="ARBA" id="ARBA00022475"/>
    </source>
</evidence>
<dbReference type="GO" id="GO:0012501">
    <property type="term" value="P:programmed cell death"/>
    <property type="evidence" value="ECO:0007669"/>
    <property type="project" value="UniProtKB-KW"/>
</dbReference>
<keyword evidence="15" id="KW-1185">Reference proteome</keyword>
<keyword evidence="9" id="KW-0472">Membrane</keyword>
<evidence type="ECO:0000256" key="8">
    <source>
        <dbReference type="ARBA" id="ARBA00022692"/>
    </source>
</evidence>
<dbReference type="Ensembl" id="ENSPKIT00000008746.1">
    <property type="protein sequence ID" value="ENSPKIP00000027971.1"/>
    <property type="gene ID" value="ENSPKIG00000009804.1"/>
</dbReference>
<evidence type="ECO:0000256" key="6">
    <source>
        <dbReference type="ARBA" id="ARBA00022490"/>
    </source>
</evidence>
<dbReference type="InterPro" id="IPR040460">
    <property type="entry name" value="Gasdermin_pore"/>
</dbReference>
<dbReference type="Proteomes" id="UP000261540">
    <property type="component" value="Unplaced"/>
</dbReference>